<evidence type="ECO:0000256" key="6">
    <source>
        <dbReference type="ARBA" id="ARBA00022840"/>
    </source>
</evidence>
<dbReference type="InterPro" id="IPR036388">
    <property type="entry name" value="WH-like_DNA-bd_sf"/>
</dbReference>
<dbReference type="GO" id="GO:0005737">
    <property type="term" value="C:cytoplasm"/>
    <property type="evidence" value="ECO:0007669"/>
    <property type="project" value="TreeGrafter"/>
</dbReference>
<comment type="similarity">
    <text evidence="1">Belongs to the helicase family. RecQ subfamily.</text>
</comment>
<organism evidence="15 16">
    <name type="scientific">Cnuella takakiae</name>
    <dbReference type="NCBI Taxonomy" id="1302690"/>
    <lineage>
        <taxon>Bacteria</taxon>
        <taxon>Pseudomonadati</taxon>
        <taxon>Bacteroidota</taxon>
        <taxon>Chitinophagia</taxon>
        <taxon>Chitinophagales</taxon>
        <taxon>Chitinophagaceae</taxon>
        <taxon>Cnuella</taxon>
    </lineage>
</organism>
<dbReference type="InterPro" id="IPR001650">
    <property type="entry name" value="Helicase_C-like"/>
</dbReference>
<dbReference type="PROSITE" id="PS51194">
    <property type="entry name" value="HELICASE_CTER"/>
    <property type="match status" value="1"/>
</dbReference>
<dbReference type="FunFam" id="3.40.50.300:FF:000296">
    <property type="entry name" value="ATP-dependent DNA helicase RecQ"/>
    <property type="match status" value="1"/>
</dbReference>
<evidence type="ECO:0000256" key="2">
    <source>
        <dbReference type="ARBA" id="ARBA00022723"/>
    </source>
</evidence>
<keyword evidence="4" id="KW-0378">Hydrolase</keyword>
<keyword evidence="3" id="KW-0547">Nucleotide-binding</keyword>
<dbReference type="Proteomes" id="UP000184368">
    <property type="component" value="Unassembled WGS sequence"/>
</dbReference>
<dbReference type="GO" id="GO:0009378">
    <property type="term" value="F:four-way junction helicase activity"/>
    <property type="evidence" value="ECO:0007669"/>
    <property type="project" value="TreeGrafter"/>
</dbReference>
<dbReference type="STRING" id="1302690.BUE76_20550"/>
<dbReference type="GO" id="GO:0046872">
    <property type="term" value="F:metal ion binding"/>
    <property type="evidence" value="ECO:0007669"/>
    <property type="project" value="UniProtKB-KW"/>
</dbReference>
<keyword evidence="8" id="KW-0413">Isomerase</keyword>
<dbReference type="PANTHER" id="PTHR13710:SF105">
    <property type="entry name" value="ATP-DEPENDENT DNA HELICASE Q1"/>
    <property type="match status" value="1"/>
</dbReference>
<keyword evidence="7" id="KW-0238">DNA-binding</keyword>
<dbReference type="InterPro" id="IPR011545">
    <property type="entry name" value="DEAD/DEAH_box_helicase_dom"/>
</dbReference>
<dbReference type="AlphaFoldDB" id="A0A1M5DE88"/>
<dbReference type="GO" id="GO:0030894">
    <property type="term" value="C:replisome"/>
    <property type="evidence" value="ECO:0007669"/>
    <property type="project" value="TreeGrafter"/>
</dbReference>
<accession>A0A1M5DE88</accession>
<dbReference type="GO" id="GO:0006310">
    <property type="term" value="P:DNA recombination"/>
    <property type="evidence" value="ECO:0007669"/>
    <property type="project" value="InterPro"/>
</dbReference>
<dbReference type="GO" id="GO:0043138">
    <property type="term" value="F:3'-5' DNA helicase activity"/>
    <property type="evidence" value="ECO:0007669"/>
    <property type="project" value="UniProtKB-EC"/>
</dbReference>
<comment type="catalytic activity">
    <reaction evidence="9">
        <text>Couples ATP hydrolysis with the unwinding of duplex DNA by translocating in the 3'-5' direction.</text>
        <dbReference type="EC" id="5.6.2.4"/>
    </reaction>
</comment>
<dbReference type="InterPro" id="IPR004589">
    <property type="entry name" value="DNA_helicase_ATP-dep_RecQ"/>
</dbReference>
<name>A0A1M5DE88_9BACT</name>
<dbReference type="Pfam" id="PF00271">
    <property type="entry name" value="Helicase_C"/>
    <property type="match status" value="1"/>
</dbReference>
<dbReference type="Pfam" id="PF00270">
    <property type="entry name" value="DEAD"/>
    <property type="match status" value="1"/>
</dbReference>
<dbReference type="SMART" id="SM00490">
    <property type="entry name" value="HELICc"/>
    <property type="match status" value="1"/>
</dbReference>
<evidence type="ECO:0000259" key="13">
    <source>
        <dbReference type="PROSITE" id="PS51192"/>
    </source>
</evidence>
<evidence type="ECO:0000256" key="11">
    <source>
        <dbReference type="ARBA" id="ARBA00044535"/>
    </source>
</evidence>
<evidence type="ECO:0000259" key="14">
    <source>
        <dbReference type="PROSITE" id="PS51194"/>
    </source>
</evidence>
<feature type="domain" description="Helicase C-terminal" evidence="14">
    <location>
        <begin position="228"/>
        <end position="371"/>
    </location>
</feature>
<dbReference type="EC" id="5.6.2.4" evidence="10"/>
<dbReference type="EMBL" id="FQUO01000010">
    <property type="protein sequence ID" value="SHF64992.1"/>
    <property type="molecule type" value="Genomic_DNA"/>
</dbReference>
<gene>
    <name evidence="15" type="ORF">SAMN05444008_110185</name>
</gene>
<evidence type="ECO:0000256" key="3">
    <source>
        <dbReference type="ARBA" id="ARBA00022741"/>
    </source>
</evidence>
<dbReference type="InterPro" id="IPR032284">
    <property type="entry name" value="RecQ_Zn-bd"/>
</dbReference>
<dbReference type="Pfam" id="PF16124">
    <property type="entry name" value="RecQ_Zn_bind"/>
    <property type="match status" value="1"/>
</dbReference>
<dbReference type="InterPro" id="IPR014001">
    <property type="entry name" value="Helicase_ATP-bd"/>
</dbReference>
<keyword evidence="5 15" id="KW-0347">Helicase</keyword>
<feature type="domain" description="Helicase ATP-binding" evidence="13">
    <location>
        <begin position="36"/>
        <end position="204"/>
    </location>
</feature>
<keyword evidence="6" id="KW-0067">ATP-binding</keyword>
<dbReference type="PROSITE" id="PS51192">
    <property type="entry name" value="HELICASE_ATP_BIND_1"/>
    <property type="match status" value="1"/>
</dbReference>
<evidence type="ECO:0000256" key="8">
    <source>
        <dbReference type="ARBA" id="ARBA00023235"/>
    </source>
</evidence>
<keyword evidence="2" id="KW-0479">Metal-binding</keyword>
<evidence type="ECO:0000256" key="10">
    <source>
        <dbReference type="ARBA" id="ARBA00034808"/>
    </source>
</evidence>
<dbReference type="GO" id="GO:0043590">
    <property type="term" value="C:bacterial nucleoid"/>
    <property type="evidence" value="ECO:0007669"/>
    <property type="project" value="TreeGrafter"/>
</dbReference>
<evidence type="ECO:0000256" key="9">
    <source>
        <dbReference type="ARBA" id="ARBA00034617"/>
    </source>
</evidence>
<dbReference type="Gene3D" id="3.40.50.300">
    <property type="entry name" value="P-loop containing nucleotide triphosphate hydrolases"/>
    <property type="match status" value="2"/>
</dbReference>
<evidence type="ECO:0000256" key="5">
    <source>
        <dbReference type="ARBA" id="ARBA00022806"/>
    </source>
</evidence>
<evidence type="ECO:0000313" key="15">
    <source>
        <dbReference type="EMBL" id="SHF64992.1"/>
    </source>
</evidence>
<dbReference type="GO" id="GO:0005524">
    <property type="term" value="F:ATP binding"/>
    <property type="evidence" value="ECO:0007669"/>
    <property type="project" value="UniProtKB-KW"/>
</dbReference>
<protein>
    <recommendedName>
        <fullName evidence="11">ATP-dependent DNA helicase RecQ</fullName>
        <ecNumber evidence="10">5.6.2.4</ecNumber>
    </recommendedName>
    <alternativeName>
        <fullName evidence="12">DNA 3'-5' helicase RecQ</fullName>
    </alternativeName>
</protein>
<dbReference type="NCBIfam" id="TIGR00614">
    <property type="entry name" value="recQ_fam"/>
    <property type="match status" value="1"/>
</dbReference>
<dbReference type="SMART" id="SM00487">
    <property type="entry name" value="DEXDc"/>
    <property type="match status" value="1"/>
</dbReference>
<proteinExistence type="inferred from homology"/>
<dbReference type="Gene3D" id="1.10.10.10">
    <property type="entry name" value="Winged helix-like DNA-binding domain superfamily/Winged helix DNA-binding domain"/>
    <property type="match status" value="1"/>
</dbReference>
<dbReference type="GO" id="GO:0003677">
    <property type="term" value="F:DNA binding"/>
    <property type="evidence" value="ECO:0007669"/>
    <property type="project" value="UniProtKB-KW"/>
</dbReference>
<keyword evidence="16" id="KW-1185">Reference proteome</keyword>
<evidence type="ECO:0000313" key="16">
    <source>
        <dbReference type="Proteomes" id="UP000184368"/>
    </source>
</evidence>
<dbReference type="InterPro" id="IPR027417">
    <property type="entry name" value="P-loop_NTPase"/>
</dbReference>
<dbReference type="PANTHER" id="PTHR13710">
    <property type="entry name" value="DNA HELICASE RECQ FAMILY MEMBER"/>
    <property type="match status" value="1"/>
</dbReference>
<evidence type="ECO:0000256" key="1">
    <source>
        <dbReference type="ARBA" id="ARBA00005446"/>
    </source>
</evidence>
<dbReference type="GO" id="GO:0006281">
    <property type="term" value="P:DNA repair"/>
    <property type="evidence" value="ECO:0007669"/>
    <property type="project" value="TreeGrafter"/>
</dbReference>
<evidence type="ECO:0000256" key="12">
    <source>
        <dbReference type="ARBA" id="ARBA00044550"/>
    </source>
</evidence>
<evidence type="ECO:0000256" key="4">
    <source>
        <dbReference type="ARBA" id="ARBA00022801"/>
    </source>
</evidence>
<dbReference type="CDD" id="cd17920">
    <property type="entry name" value="DEXHc_RecQ"/>
    <property type="match status" value="1"/>
</dbReference>
<reference evidence="15 16" key="1">
    <citation type="submission" date="2016-11" db="EMBL/GenBank/DDBJ databases">
        <authorList>
            <person name="Jaros S."/>
            <person name="Januszkiewicz K."/>
            <person name="Wedrychowicz H."/>
        </authorList>
    </citation>
    <scope>NUCLEOTIDE SEQUENCE [LARGE SCALE GENOMIC DNA]</scope>
    <source>
        <strain evidence="15 16">DSM 26897</strain>
    </source>
</reference>
<dbReference type="SUPFAM" id="SSF52540">
    <property type="entry name" value="P-loop containing nucleoside triphosphate hydrolases"/>
    <property type="match status" value="1"/>
</dbReference>
<evidence type="ECO:0000256" key="7">
    <source>
        <dbReference type="ARBA" id="ARBA00023125"/>
    </source>
</evidence>
<sequence length="643" mass="73729">MPGAACIFEPYMTDIHDILHQYWGYDEFRPLQQQIIEVVLEGRDTLALLPTGGGKSLCYQVPAMAQEGICIVVSPLIALMKDQVENLKQRGILAAAIYTGQSRRQIVQTLKNVAFGPYKLLYVSPERLETDLFQEFLPAMDVNLIAVDEAHCISQWGYDFRPAYTRIAQLRKQLRGVPVLALTASATTQVQEDICTQLQFKTPHILRQSFERKNISYSAFNEPAKINKLQQILAKVPGTAIVYCKSRRRTVELAELLSLQGMDAKAYHAGLSNEERAARQEAWIQNKTRVMVCTNAFGMGIDKPDVRVVVHYDAPDCLENYYQEAGRAGRDGKKSYAVLLYDNKDLEELEALPQKRFPAFDEIREVFRSLVNFLQMPTYTGQDQAFDFRFDVFVKNFKLDSYTALYALKALESDGWFDFNERSFAPATVTFRATKDLLYEFYRSYPQYEAICTTLLRTYGGIFDYPASISEALLAKLMRLKEDEVKQLLREVMAFHIIEYNAANETPQVIWRKHRVPAKELTMNHRAYIERRETFAARVQTMLQYVHTPSCRSRFINQYFGDAAAVDCGTCDTCLQRKKKALNPEEFAAISKALQQQLQSPKTLAELLQELNATHRDKTKQVLQFLQAEEKVVGDELGRLKWR</sequence>
<dbReference type="GO" id="GO:0016787">
    <property type="term" value="F:hydrolase activity"/>
    <property type="evidence" value="ECO:0007669"/>
    <property type="project" value="UniProtKB-KW"/>
</dbReference>